<organism evidence="4 5">
    <name type="scientific">Novipirellula rosea</name>
    <dbReference type="NCBI Taxonomy" id="1031540"/>
    <lineage>
        <taxon>Bacteria</taxon>
        <taxon>Pseudomonadati</taxon>
        <taxon>Planctomycetota</taxon>
        <taxon>Planctomycetia</taxon>
        <taxon>Pirellulales</taxon>
        <taxon>Pirellulaceae</taxon>
        <taxon>Novipirellula</taxon>
    </lineage>
</organism>
<gene>
    <name evidence="4" type="ORF">GCM10023156_25650</name>
</gene>
<dbReference type="InterPro" id="IPR028994">
    <property type="entry name" value="Integrin_alpha_N"/>
</dbReference>
<dbReference type="Pfam" id="PF07593">
    <property type="entry name" value="UnbV_ASPIC"/>
    <property type="match status" value="1"/>
</dbReference>
<evidence type="ECO:0000259" key="3">
    <source>
        <dbReference type="Pfam" id="PF07593"/>
    </source>
</evidence>
<dbReference type="PANTHER" id="PTHR16026:SF0">
    <property type="entry name" value="CARTILAGE ACIDIC PROTEIN 1"/>
    <property type="match status" value="1"/>
</dbReference>
<keyword evidence="5" id="KW-1185">Reference proteome</keyword>
<dbReference type="InterPro" id="IPR013517">
    <property type="entry name" value="FG-GAP"/>
</dbReference>
<keyword evidence="1" id="KW-0732">Signal</keyword>
<dbReference type="Gene3D" id="1.25.40.10">
    <property type="entry name" value="Tetratricopeptide repeat domain"/>
    <property type="match status" value="2"/>
</dbReference>
<reference evidence="5" key="1">
    <citation type="journal article" date="2019" name="Int. J. Syst. Evol. Microbiol.">
        <title>The Global Catalogue of Microorganisms (GCM) 10K type strain sequencing project: providing services to taxonomists for standard genome sequencing and annotation.</title>
        <authorList>
            <consortium name="The Broad Institute Genomics Platform"/>
            <consortium name="The Broad Institute Genome Sequencing Center for Infectious Disease"/>
            <person name="Wu L."/>
            <person name="Ma J."/>
        </authorList>
    </citation>
    <scope>NUCLEOTIDE SEQUENCE [LARGE SCALE GENOMIC DNA]</scope>
    <source>
        <strain evidence="5">JCM 17759</strain>
    </source>
</reference>
<feature type="domain" description="ASPIC/UnbV" evidence="3">
    <location>
        <begin position="898"/>
        <end position="960"/>
    </location>
</feature>
<evidence type="ECO:0000256" key="1">
    <source>
        <dbReference type="ARBA" id="ARBA00022729"/>
    </source>
</evidence>
<accession>A0ABP8MT28</accession>
<proteinExistence type="predicted"/>
<dbReference type="PANTHER" id="PTHR16026">
    <property type="entry name" value="CARTILAGE ACIDIC PROTEIN 1"/>
    <property type="match status" value="1"/>
</dbReference>
<dbReference type="SUPFAM" id="SSF48452">
    <property type="entry name" value="TPR-like"/>
    <property type="match status" value="2"/>
</dbReference>
<comment type="caution">
    <text evidence="4">The sequence shown here is derived from an EMBL/GenBank/DDBJ whole genome shotgun (WGS) entry which is preliminary data.</text>
</comment>
<name>A0ABP8MT28_9BACT</name>
<evidence type="ECO:0000256" key="2">
    <source>
        <dbReference type="SAM" id="MobiDB-lite"/>
    </source>
</evidence>
<dbReference type="InterPro" id="IPR011990">
    <property type="entry name" value="TPR-like_helical_dom_sf"/>
</dbReference>
<evidence type="ECO:0000313" key="5">
    <source>
        <dbReference type="Proteomes" id="UP001500840"/>
    </source>
</evidence>
<sequence length="977" mass="107298">MLFSSAIGCGPSNTPVDQPPTRQEHASELRLDHIALARRAIAAKDWVSAETELRSQLVETPDNVLALEMAGDVASARGKMHESARLYQAAVDKHPRASIELFDKLAQQWTVAGCLFESLAVLQHAIKQYPSHPQFRFDLAGLGTLIGMEQVSTEQLKWLAQHNQGNAEGLMALAAPRRIQPDESICKETLERCPDDLRNHYPLARLDAANLKWLEVAQRLEGVVKQHRDFIPAQLLYGRALIELNRNDDVQQWHDQLPTGIEESADYWAVAGIWAEQQGNFEQAARAFWEAVQRDDSNDPETLKKLVVNLTRIGRGDASARLTQRVQQFAQLSDALDTFDWRDCQSQSAAITVAQNMEKLGRLWEAEGWARLALGLSNDKTADAQAAYLAIRKKLSADTPWQLPQGIIGNQIKLEDLPQVAWTASRRPTIEMSQSQKQGDIRLEDEAIQRGLIHTCEVSPEARETGYAIFQTSGGGAAAVDFNLDGWPDLAIAMLDGDPMKSNSQPNQLYLNLAGHFKNVTELAGMRDTGFAQGITVGDFNDDGFPDVFDANIGRNRLYRNNGDGTFSDASDQVGLQGEFWTTSVAIADLTGDGLADLFEVQYCASEAPYTKQCPSSTDNDRIGSCSPLLFAAEPDRVWQGAANGRFSETTDRWLGQVSPGRGLGLAVGQFDEHEGMDLYVANDMSANQFWSSAHHDGEFRFTDLAVLRGLAVSGASKAQASMGIAAGDPDNDGDIDFFLTHFAREHNTFYQQEAAGIWSDRSHRLGLGESSMNVMGFGTEWADFDNNGTVELIITNGHVNDVKEDDPYGIALAMPPQIYHRDPGGIWKELVNKELGEYFSNPHVGRALLTLDANRDGRVDSLITHLFEPVSLPINHTESTGTSQGIVLVATIGQRDAIGAVVTLEVGGQKRTVQLLAGDGYMCSNQRQLLIGMGTATEIQNVQVDWPSGNHESFGNILIGEDILLVEGSGESFQIR</sequence>
<evidence type="ECO:0000313" key="4">
    <source>
        <dbReference type="EMBL" id="GAA4453945.1"/>
    </source>
</evidence>
<protein>
    <submittedName>
        <fullName evidence="4">FG-GAP-like repeat-containing protein</fullName>
    </submittedName>
</protein>
<dbReference type="Pfam" id="PF13517">
    <property type="entry name" value="FG-GAP_3"/>
    <property type="match status" value="1"/>
</dbReference>
<dbReference type="Proteomes" id="UP001500840">
    <property type="component" value="Unassembled WGS sequence"/>
</dbReference>
<dbReference type="InterPro" id="IPR027039">
    <property type="entry name" value="Crtac1"/>
</dbReference>
<dbReference type="Gene3D" id="2.130.10.130">
    <property type="entry name" value="Integrin alpha, N-terminal"/>
    <property type="match status" value="1"/>
</dbReference>
<feature type="region of interest" description="Disordered" evidence="2">
    <location>
        <begin position="1"/>
        <end position="24"/>
    </location>
</feature>
<dbReference type="EMBL" id="BAABGA010000031">
    <property type="protein sequence ID" value="GAA4453945.1"/>
    <property type="molecule type" value="Genomic_DNA"/>
</dbReference>
<dbReference type="SUPFAM" id="SSF69318">
    <property type="entry name" value="Integrin alpha N-terminal domain"/>
    <property type="match status" value="1"/>
</dbReference>
<dbReference type="InterPro" id="IPR011519">
    <property type="entry name" value="UnbV_ASPIC"/>
</dbReference>